<feature type="transmembrane region" description="Helical" evidence="5">
    <location>
        <begin position="29"/>
        <end position="47"/>
    </location>
</feature>
<keyword evidence="4" id="KW-0762">Sugar transport</keyword>
<comment type="subcellular location">
    <subcellularLocation>
        <location evidence="1">Cell membrane</location>
        <topology evidence="1">Multi-pass membrane protein</topology>
    </subcellularLocation>
</comment>
<evidence type="ECO:0000313" key="6">
    <source>
        <dbReference type="EMBL" id="SPX12164.1"/>
    </source>
</evidence>
<evidence type="ECO:0000256" key="4">
    <source>
        <dbReference type="ARBA" id="ARBA00022597"/>
    </source>
</evidence>
<keyword evidence="3" id="KW-1003">Cell membrane</keyword>
<gene>
    <name evidence="6" type="primary">setA_1</name>
    <name evidence="6" type="ORF">NCTC9073_03523</name>
</gene>
<evidence type="ECO:0000256" key="2">
    <source>
        <dbReference type="ARBA" id="ARBA00022448"/>
    </source>
</evidence>
<dbReference type="Proteomes" id="UP000250780">
    <property type="component" value="Unassembled WGS sequence"/>
</dbReference>
<dbReference type="GO" id="GO:0036448">
    <property type="term" value="P:cellular response to glucose-phosphate stress"/>
    <property type="evidence" value="ECO:0007669"/>
    <property type="project" value="TreeGrafter"/>
</dbReference>
<proteinExistence type="predicted"/>
<keyword evidence="5" id="KW-0472">Membrane</keyword>
<evidence type="ECO:0000313" key="7">
    <source>
        <dbReference type="Proteomes" id="UP000250780"/>
    </source>
</evidence>
<dbReference type="AlphaFoldDB" id="A0A2X1P890"/>
<dbReference type="EMBL" id="UASD01000008">
    <property type="protein sequence ID" value="SPX12164.1"/>
    <property type="molecule type" value="Genomic_DNA"/>
</dbReference>
<keyword evidence="2" id="KW-0813">Transport</keyword>
<evidence type="ECO:0000256" key="1">
    <source>
        <dbReference type="ARBA" id="ARBA00004651"/>
    </source>
</evidence>
<dbReference type="PANTHER" id="PTHR23535">
    <property type="entry name" value="SUGAR EFFLUX TRANSPORTER A-RELATED"/>
    <property type="match status" value="1"/>
</dbReference>
<dbReference type="GO" id="GO:0005886">
    <property type="term" value="C:plasma membrane"/>
    <property type="evidence" value="ECO:0007669"/>
    <property type="project" value="UniProtKB-SubCell"/>
</dbReference>
<dbReference type="PANTHER" id="PTHR23535:SF2">
    <property type="entry name" value="SUGAR EFFLUX TRANSPORTER A-RELATED"/>
    <property type="match status" value="1"/>
</dbReference>
<reference evidence="6 7" key="1">
    <citation type="submission" date="2018-06" db="EMBL/GenBank/DDBJ databases">
        <authorList>
            <consortium name="Pathogen Informatics"/>
            <person name="Doyle S."/>
        </authorList>
    </citation>
    <scope>NUCLEOTIDE SEQUENCE [LARGE SCALE GENOMIC DNA]</scope>
    <source>
        <strain evidence="6 7">NCTC9073</strain>
    </source>
</reference>
<sequence>MMVIAVAAGVLFYTGLIFFNSRMALMTLQLFNAVFIGIVAGIGMLWFQDLMPGRAGAATPYY</sequence>
<organism evidence="6 7">
    <name type="scientific">Escherichia coli</name>
    <dbReference type="NCBI Taxonomy" id="562"/>
    <lineage>
        <taxon>Bacteria</taxon>
        <taxon>Pseudomonadati</taxon>
        <taxon>Pseudomonadota</taxon>
        <taxon>Gammaproteobacteria</taxon>
        <taxon>Enterobacterales</taxon>
        <taxon>Enterobacteriaceae</taxon>
        <taxon>Escherichia</taxon>
    </lineage>
</organism>
<keyword evidence="5" id="KW-1133">Transmembrane helix</keyword>
<keyword evidence="5" id="KW-0812">Transmembrane</keyword>
<dbReference type="GO" id="GO:0015767">
    <property type="term" value="P:lactose transport"/>
    <property type="evidence" value="ECO:0007669"/>
    <property type="project" value="TreeGrafter"/>
</dbReference>
<dbReference type="GO" id="GO:1904659">
    <property type="term" value="P:D-glucose transmembrane transport"/>
    <property type="evidence" value="ECO:0007669"/>
    <property type="project" value="TreeGrafter"/>
</dbReference>
<accession>A0A2X1P890</accession>
<dbReference type="GO" id="GO:0005351">
    <property type="term" value="F:carbohydrate:proton symporter activity"/>
    <property type="evidence" value="ECO:0007669"/>
    <property type="project" value="TreeGrafter"/>
</dbReference>
<evidence type="ECO:0000256" key="5">
    <source>
        <dbReference type="SAM" id="Phobius"/>
    </source>
</evidence>
<protein>
    <submittedName>
        <fullName evidence="6">Broad specificity sugar efflux system</fullName>
    </submittedName>
</protein>
<evidence type="ECO:0000256" key="3">
    <source>
        <dbReference type="ARBA" id="ARBA00022475"/>
    </source>
</evidence>
<name>A0A2X1P890_ECOLX</name>